<proteinExistence type="predicted"/>
<dbReference type="RefSeq" id="WP_154430146.1">
    <property type="nucleotide sequence ID" value="NZ_VUNI01000014.1"/>
</dbReference>
<sequence>MKLHRISFYDNFTCATDQCPDTCCAGWNIPVDQETMQKWQTYPLSLRLGLFSHLCKKEGIPCIRMTHTHCPFQDADMLCSLERHHGEDAMPHICRIYPRKRKNYGICAEETLELSCPKAAELFLEHRHDFHYVSLDTEISYPVSGTNQDATFFEDLLFCREELISFLQTADMDFPAICAVLIRYAKKQQEFWISHGFSFADGIQPQSLHHSDDFPHPVQINPADAFLISGDILSRMISEGLYHEKMRTKSPFLYELCHLYFDEFSGSKKTPDVSQHLMFLHNDLQNVLPDVEDLLRSYYIYYLDSCFLDIFETYSFLKTIASGIIHVSLIWLFFSLYHRKYHSLTGAEQARIIAAYEKRARHNDVVLNAMYEALTPLFTNLQ</sequence>
<reference evidence="1 2" key="1">
    <citation type="submission" date="2019-08" db="EMBL/GenBank/DDBJ databases">
        <title>In-depth cultivation of the pig gut microbiome towards novel bacterial diversity and tailored functional studies.</title>
        <authorList>
            <person name="Wylensek D."/>
            <person name="Hitch T.C.A."/>
            <person name="Clavel T."/>
        </authorList>
    </citation>
    <scope>NUCLEOTIDE SEQUENCE [LARGE SCALE GENOMIC DNA]</scope>
    <source>
        <strain evidence="1 2">MUC/MUC-530-WT-4D</strain>
    </source>
</reference>
<protein>
    <recommendedName>
        <fullName evidence="3">Flagellin lysine-N-methylase</fullName>
    </recommendedName>
</protein>
<dbReference type="Proteomes" id="UP000474024">
    <property type="component" value="Unassembled WGS sequence"/>
</dbReference>
<name>A0A6L5YT85_9FIRM</name>
<evidence type="ECO:0008006" key="3">
    <source>
        <dbReference type="Google" id="ProtNLM"/>
    </source>
</evidence>
<evidence type="ECO:0000313" key="2">
    <source>
        <dbReference type="Proteomes" id="UP000474024"/>
    </source>
</evidence>
<dbReference type="AlphaFoldDB" id="A0A6L5YT85"/>
<dbReference type="NCBIfam" id="NF038110">
    <property type="entry name" value="Lys_methyl_FliB"/>
    <property type="match status" value="1"/>
</dbReference>
<dbReference type="EMBL" id="VUNI01000014">
    <property type="protein sequence ID" value="MST75189.1"/>
    <property type="molecule type" value="Genomic_DNA"/>
</dbReference>
<gene>
    <name evidence="1" type="ORF">FYJ75_09130</name>
</gene>
<organism evidence="1 2">
    <name type="scientific">Roseburia porci</name>
    <dbReference type="NCBI Taxonomy" id="2605790"/>
    <lineage>
        <taxon>Bacteria</taxon>
        <taxon>Bacillati</taxon>
        <taxon>Bacillota</taxon>
        <taxon>Clostridia</taxon>
        <taxon>Lachnospirales</taxon>
        <taxon>Lachnospiraceae</taxon>
        <taxon>Roseburia</taxon>
    </lineage>
</organism>
<evidence type="ECO:0000313" key="1">
    <source>
        <dbReference type="EMBL" id="MST75189.1"/>
    </source>
</evidence>
<accession>A0A6L5YT85</accession>
<comment type="caution">
    <text evidence="1">The sequence shown here is derived from an EMBL/GenBank/DDBJ whole genome shotgun (WGS) entry which is preliminary data.</text>
</comment>
<keyword evidence="2" id="KW-1185">Reference proteome</keyword>